<organism evidence="1 2">
    <name type="scientific">Racocetra fulgida</name>
    <dbReference type="NCBI Taxonomy" id="60492"/>
    <lineage>
        <taxon>Eukaryota</taxon>
        <taxon>Fungi</taxon>
        <taxon>Fungi incertae sedis</taxon>
        <taxon>Mucoromycota</taxon>
        <taxon>Glomeromycotina</taxon>
        <taxon>Glomeromycetes</taxon>
        <taxon>Diversisporales</taxon>
        <taxon>Gigasporaceae</taxon>
        <taxon>Racocetra</taxon>
    </lineage>
</organism>
<dbReference type="Proteomes" id="UP000789396">
    <property type="component" value="Unassembled WGS sequence"/>
</dbReference>
<reference evidence="1" key="1">
    <citation type="submission" date="2021-06" db="EMBL/GenBank/DDBJ databases">
        <authorList>
            <person name="Kallberg Y."/>
            <person name="Tangrot J."/>
            <person name="Rosling A."/>
        </authorList>
    </citation>
    <scope>NUCLEOTIDE SEQUENCE</scope>
    <source>
        <strain evidence="1">IN212</strain>
    </source>
</reference>
<evidence type="ECO:0000313" key="1">
    <source>
        <dbReference type="EMBL" id="CAG8773360.1"/>
    </source>
</evidence>
<gene>
    <name evidence="1" type="ORF">RFULGI_LOCUS15229</name>
</gene>
<accession>A0A9N9JB88</accession>
<protein>
    <submittedName>
        <fullName evidence="1">12704_t:CDS:1</fullName>
    </submittedName>
</protein>
<dbReference type="OrthoDB" id="2438869at2759"/>
<evidence type="ECO:0000313" key="2">
    <source>
        <dbReference type="Proteomes" id="UP000789396"/>
    </source>
</evidence>
<dbReference type="EMBL" id="CAJVPZ010047975">
    <property type="protein sequence ID" value="CAG8773360.1"/>
    <property type="molecule type" value="Genomic_DNA"/>
</dbReference>
<sequence>MSQQNFQLKCSICLKTITNYRNITNNLKFKIDNCPDKEYYQQLQPNIDKLCFNCYMRIINSYQCQISTINRNDELNSLIEINLTEISKFNSPTNLIEVDDLMKISRSNSPTTLIENNNLVNLIELIKIQKEELIKNNLNEINQ</sequence>
<comment type="caution">
    <text evidence="1">The sequence shown here is derived from an EMBL/GenBank/DDBJ whole genome shotgun (WGS) entry which is preliminary data.</text>
</comment>
<proteinExistence type="predicted"/>
<dbReference type="AlphaFoldDB" id="A0A9N9JB88"/>
<name>A0A9N9JB88_9GLOM</name>
<keyword evidence="2" id="KW-1185">Reference proteome</keyword>